<name>M5INL2_9BACT</name>
<reference evidence="1 2" key="1">
    <citation type="journal article" date="2013" name="Genome Announc.">
        <title>Genome Sequence of Campylobacter showae UNSWCD, Isolated from a Patient with Crohn's Disease.</title>
        <authorList>
            <person name="Tay A.P."/>
            <person name="Kaakoush N.O."/>
            <person name="Deshpande N.P."/>
            <person name="Chen Z."/>
            <person name="Mitchell H."/>
            <person name="Wilkins M.R."/>
        </authorList>
    </citation>
    <scope>NUCLEOTIDE SEQUENCE [LARGE SCALE GENOMIC DNA]</scope>
    <source>
        <strain evidence="1 2">CSUNSWCD</strain>
    </source>
</reference>
<sequence length="69" mass="8180">MKLLTQKEASVMLGYSPKSGILAKMRMEKYKGKWEFTPRYIEFNGTIRYPLDWLEADLKAWREHKLKGA</sequence>
<evidence type="ECO:0000313" key="2">
    <source>
        <dbReference type="Proteomes" id="UP000011939"/>
    </source>
</evidence>
<dbReference type="PATRIC" id="fig|1244083.3.peg.2420"/>
<dbReference type="OrthoDB" id="9429597at2"/>
<dbReference type="RefSeq" id="WP_009497205.1">
    <property type="nucleotide sequence ID" value="NZ_AMZQ01000021.1"/>
</dbReference>
<evidence type="ECO:0000313" key="1">
    <source>
        <dbReference type="EMBL" id="EKU10076.1"/>
    </source>
</evidence>
<gene>
    <name evidence="1" type="ORF">CSUNSWCD_1440</name>
</gene>
<dbReference type="AlphaFoldDB" id="M5INL2"/>
<proteinExistence type="predicted"/>
<dbReference type="STRING" id="1244083.CSUNSWCD_1440"/>
<organism evidence="1 2">
    <name type="scientific">Campylobacter showae CSUNSWCD</name>
    <dbReference type="NCBI Taxonomy" id="1244083"/>
    <lineage>
        <taxon>Bacteria</taxon>
        <taxon>Pseudomonadati</taxon>
        <taxon>Campylobacterota</taxon>
        <taxon>Epsilonproteobacteria</taxon>
        <taxon>Campylobacterales</taxon>
        <taxon>Campylobacteraceae</taxon>
        <taxon>Campylobacter</taxon>
    </lineage>
</organism>
<dbReference type="EMBL" id="AMZQ01000021">
    <property type="protein sequence ID" value="EKU10076.1"/>
    <property type="molecule type" value="Genomic_DNA"/>
</dbReference>
<dbReference type="Proteomes" id="UP000011939">
    <property type="component" value="Unassembled WGS sequence"/>
</dbReference>
<protein>
    <submittedName>
        <fullName evidence="1">Uncharacterized protein</fullName>
    </submittedName>
</protein>
<accession>M5INL2</accession>
<comment type="caution">
    <text evidence="1">The sequence shown here is derived from an EMBL/GenBank/DDBJ whole genome shotgun (WGS) entry which is preliminary data.</text>
</comment>